<protein>
    <submittedName>
        <fullName evidence="1">Uncharacterized protein</fullName>
    </submittedName>
</protein>
<reference evidence="1 2" key="1">
    <citation type="submission" date="2018-02" db="EMBL/GenBank/DDBJ databases">
        <title>Draft genome of wild Prunus yedoensis var. nudiflora.</title>
        <authorList>
            <person name="Baek S."/>
            <person name="Kim J.-H."/>
            <person name="Choi K."/>
            <person name="Kim G.-B."/>
            <person name="Cho A."/>
            <person name="Jang H."/>
            <person name="Shin C.-H."/>
            <person name="Yu H.-J."/>
            <person name="Mun J.-H."/>
        </authorList>
    </citation>
    <scope>NUCLEOTIDE SEQUENCE [LARGE SCALE GENOMIC DNA]</scope>
    <source>
        <strain evidence="2">cv. Jeju island</strain>
        <tissue evidence="1">Leaf</tissue>
    </source>
</reference>
<proteinExistence type="predicted"/>
<dbReference type="OrthoDB" id="905355at2759"/>
<comment type="caution">
    <text evidence="1">The sequence shown here is derived from an EMBL/GenBank/DDBJ whole genome shotgun (WGS) entry which is preliminary data.</text>
</comment>
<sequence>MDPRSLVAAFYLQGTVFCTTDGNSGDAADPFLTPTFPNELRLMFNEGDNLSMQSCAEVRKMIGITFDILAEHSVR</sequence>
<organism evidence="1 2">
    <name type="scientific">Prunus yedoensis var. nudiflora</name>
    <dbReference type="NCBI Taxonomy" id="2094558"/>
    <lineage>
        <taxon>Eukaryota</taxon>
        <taxon>Viridiplantae</taxon>
        <taxon>Streptophyta</taxon>
        <taxon>Embryophyta</taxon>
        <taxon>Tracheophyta</taxon>
        <taxon>Spermatophyta</taxon>
        <taxon>Magnoliopsida</taxon>
        <taxon>eudicotyledons</taxon>
        <taxon>Gunneridae</taxon>
        <taxon>Pentapetalae</taxon>
        <taxon>rosids</taxon>
        <taxon>fabids</taxon>
        <taxon>Rosales</taxon>
        <taxon>Rosaceae</taxon>
        <taxon>Amygdaloideae</taxon>
        <taxon>Amygdaleae</taxon>
        <taxon>Prunus</taxon>
    </lineage>
</organism>
<name>A0A314ZHJ2_PRUYE</name>
<dbReference type="EMBL" id="PJQY01000133">
    <property type="protein sequence ID" value="PQQ17873.1"/>
    <property type="molecule type" value="Genomic_DNA"/>
</dbReference>
<gene>
    <name evidence="1" type="ORF">Pyn_33368</name>
</gene>
<dbReference type="Proteomes" id="UP000250321">
    <property type="component" value="Unassembled WGS sequence"/>
</dbReference>
<accession>A0A314ZHJ2</accession>
<evidence type="ECO:0000313" key="1">
    <source>
        <dbReference type="EMBL" id="PQQ17873.1"/>
    </source>
</evidence>
<keyword evidence="2" id="KW-1185">Reference proteome</keyword>
<dbReference type="AlphaFoldDB" id="A0A314ZHJ2"/>
<evidence type="ECO:0000313" key="2">
    <source>
        <dbReference type="Proteomes" id="UP000250321"/>
    </source>
</evidence>